<evidence type="ECO:0000313" key="3">
    <source>
        <dbReference type="Proteomes" id="UP000321485"/>
    </source>
</evidence>
<dbReference type="Gene3D" id="3.30.450.40">
    <property type="match status" value="1"/>
</dbReference>
<dbReference type="PANTHER" id="PTHR43102">
    <property type="entry name" value="SLR1143 PROTEIN"/>
    <property type="match status" value="1"/>
</dbReference>
<dbReference type="EMBL" id="VJWE01000001">
    <property type="protein sequence ID" value="TWG41161.1"/>
    <property type="molecule type" value="Genomic_DNA"/>
</dbReference>
<evidence type="ECO:0000313" key="2">
    <source>
        <dbReference type="EMBL" id="TWG41161.1"/>
    </source>
</evidence>
<organism evidence="2 3">
    <name type="scientific">Acidovorax delafieldii</name>
    <name type="common">Pseudomonas delafieldii</name>
    <dbReference type="NCBI Taxonomy" id="47920"/>
    <lineage>
        <taxon>Bacteria</taxon>
        <taxon>Pseudomonadati</taxon>
        <taxon>Pseudomonadota</taxon>
        <taxon>Betaproteobacteria</taxon>
        <taxon>Burkholderiales</taxon>
        <taxon>Comamonadaceae</taxon>
        <taxon>Acidovorax</taxon>
    </lineage>
</organism>
<protein>
    <submittedName>
        <fullName evidence="2">GAF domain-containing protein</fullName>
    </submittedName>
</protein>
<proteinExistence type="predicted"/>
<dbReference type="GeneID" id="51109234"/>
<dbReference type="Proteomes" id="UP000321485">
    <property type="component" value="Unassembled WGS sequence"/>
</dbReference>
<dbReference type="PANTHER" id="PTHR43102:SF2">
    <property type="entry name" value="GAF DOMAIN-CONTAINING PROTEIN"/>
    <property type="match status" value="1"/>
</dbReference>
<dbReference type="Pfam" id="PF01590">
    <property type="entry name" value="GAF"/>
    <property type="match status" value="1"/>
</dbReference>
<sequence>MQEPPRPANEPDRLQALRQLLILDTPPEERFDRLTAFAAQEFDVPTALLSLIDDDRQWFKSRVGMDQCETSRGISFCGHAILQDDIMVVPDVNQDERFIGNPLVTGEPYIQFYAGAPLKLPNGHNVGTLCLLDSKPRTLDAIDLAILGSLRDLAVEELVRREQGASAP</sequence>
<comment type="caution">
    <text evidence="2">The sequence shown here is derived from an EMBL/GenBank/DDBJ whole genome shotgun (WGS) entry which is preliminary data.</text>
</comment>
<dbReference type="SMART" id="SM00065">
    <property type="entry name" value="GAF"/>
    <property type="match status" value="1"/>
</dbReference>
<reference evidence="2 3" key="1">
    <citation type="journal article" date="2015" name="Stand. Genomic Sci.">
        <title>Genomic Encyclopedia of Bacterial and Archaeal Type Strains, Phase III: the genomes of soil and plant-associated and newly described type strains.</title>
        <authorList>
            <person name="Whitman W.B."/>
            <person name="Woyke T."/>
            <person name="Klenk H.P."/>
            <person name="Zhou Y."/>
            <person name="Lilburn T.G."/>
            <person name="Beck B.J."/>
            <person name="De Vos P."/>
            <person name="Vandamme P."/>
            <person name="Eisen J.A."/>
            <person name="Garrity G."/>
            <person name="Hugenholtz P."/>
            <person name="Kyrpides N.C."/>
        </authorList>
    </citation>
    <scope>NUCLEOTIDE SEQUENCE [LARGE SCALE GENOMIC DNA]</scope>
    <source>
        <strain evidence="2 3">DSM 64</strain>
    </source>
</reference>
<evidence type="ECO:0000259" key="1">
    <source>
        <dbReference type="SMART" id="SM00065"/>
    </source>
</evidence>
<gene>
    <name evidence="2" type="ORF">ATF69_0145</name>
</gene>
<name>A0A561XYG7_ACIDE</name>
<dbReference type="SUPFAM" id="SSF55781">
    <property type="entry name" value="GAF domain-like"/>
    <property type="match status" value="1"/>
</dbReference>
<dbReference type="RefSeq" id="WP_056748308.1">
    <property type="nucleotide sequence ID" value="NZ_VJWE01000001.1"/>
</dbReference>
<accession>A0A561XYG7</accession>
<feature type="domain" description="GAF" evidence="1">
    <location>
        <begin position="26"/>
        <end position="163"/>
    </location>
</feature>
<dbReference type="AlphaFoldDB" id="A0A561XYG7"/>
<dbReference type="InterPro" id="IPR003018">
    <property type="entry name" value="GAF"/>
</dbReference>
<dbReference type="InterPro" id="IPR029016">
    <property type="entry name" value="GAF-like_dom_sf"/>
</dbReference>